<dbReference type="SMART" id="SM00382">
    <property type="entry name" value="AAA"/>
    <property type="match status" value="1"/>
</dbReference>
<evidence type="ECO:0000259" key="5">
    <source>
        <dbReference type="PROSITE" id="PS50893"/>
    </source>
</evidence>
<sequence length="241" mass="26069">MTDSIRLEGVTFGYPGKTVFTDLTLSIPDRQFCVLVGPNGGGKTTLLKLLLGFTTPQSGVVSVYEEPPGRGQPVGYVPQDVTATAALPISLSSVVLMGRLNPRAARWTREDREAADEALELVGLQDLSRWPFGELSIGQRQRGLIARALASRPRLMLLDEPLASVDPAGRRLVMECLEKASRQATVVMVSHDLETVPDCAGQILFVDSGVTAYSPSDFPAGYSRLFARQVETPPANRKDSL</sequence>
<keyword evidence="2" id="KW-0813">Transport</keyword>
<dbReference type="STRING" id="885272.JonanDRAFT_0355"/>
<comment type="similarity">
    <text evidence="1">Belongs to the ABC transporter superfamily.</text>
</comment>
<reference evidence="6 7" key="1">
    <citation type="submission" date="2011-11" db="EMBL/GenBank/DDBJ databases">
        <title>The Noncontiguous Finished genome of Jonquetella anthropi DSM 22815.</title>
        <authorList>
            <consortium name="US DOE Joint Genome Institute (JGI-PGF)"/>
            <person name="Lucas S."/>
            <person name="Copeland A."/>
            <person name="Lapidus A."/>
            <person name="Glavina del Rio T."/>
            <person name="Dalin E."/>
            <person name="Tice H."/>
            <person name="Bruce D."/>
            <person name="Goodwin L."/>
            <person name="Pitluck S."/>
            <person name="Peters L."/>
            <person name="Mikhailova N."/>
            <person name="Held B."/>
            <person name="Kyrpides N."/>
            <person name="Mavromatis K."/>
            <person name="Ivanova N."/>
            <person name="Markowitz V."/>
            <person name="Cheng J.-F."/>
            <person name="Hugenholtz P."/>
            <person name="Woyke T."/>
            <person name="Wu D."/>
            <person name="Gronow S."/>
            <person name="Wellnitz S."/>
            <person name="Brambilla E."/>
            <person name="Klenk H.-P."/>
            <person name="Eisen J.A."/>
        </authorList>
    </citation>
    <scope>NUCLEOTIDE SEQUENCE [LARGE SCALE GENOMIC DNA]</scope>
    <source>
        <strain evidence="6 7">DSM 22815</strain>
    </source>
</reference>
<keyword evidence="7" id="KW-1185">Reference proteome</keyword>
<dbReference type="EMBL" id="CM001376">
    <property type="protein sequence ID" value="EHM12774.1"/>
    <property type="molecule type" value="Genomic_DNA"/>
</dbReference>
<dbReference type="PANTHER" id="PTHR42734:SF17">
    <property type="entry name" value="METAL TRANSPORT SYSTEM ATP-BINDING PROTEIN TM_0124-RELATED"/>
    <property type="match status" value="1"/>
</dbReference>
<protein>
    <submittedName>
        <fullName evidence="6">ATPase component of Mn/Zn ABC-type transporter</fullName>
    </submittedName>
</protein>
<accession>H0UIY0</accession>
<dbReference type="OrthoDB" id="9806726at2"/>
<dbReference type="InterPro" id="IPR003593">
    <property type="entry name" value="AAA+_ATPase"/>
</dbReference>
<dbReference type="eggNOG" id="COG1121">
    <property type="taxonomic scope" value="Bacteria"/>
</dbReference>
<dbReference type="RefSeq" id="WP_008520250.1">
    <property type="nucleotide sequence ID" value="NZ_CM001376.1"/>
</dbReference>
<evidence type="ECO:0000256" key="3">
    <source>
        <dbReference type="ARBA" id="ARBA00022741"/>
    </source>
</evidence>
<dbReference type="GO" id="GO:0005524">
    <property type="term" value="F:ATP binding"/>
    <property type="evidence" value="ECO:0007669"/>
    <property type="project" value="UniProtKB-KW"/>
</dbReference>
<evidence type="ECO:0000256" key="4">
    <source>
        <dbReference type="ARBA" id="ARBA00022840"/>
    </source>
</evidence>
<dbReference type="SUPFAM" id="SSF52540">
    <property type="entry name" value="P-loop containing nucleoside triphosphate hydrolases"/>
    <property type="match status" value="1"/>
</dbReference>
<evidence type="ECO:0000256" key="2">
    <source>
        <dbReference type="ARBA" id="ARBA00022448"/>
    </source>
</evidence>
<dbReference type="HOGENOM" id="CLU_000604_1_11_0"/>
<dbReference type="Gene3D" id="3.40.50.300">
    <property type="entry name" value="P-loop containing nucleotide triphosphate hydrolases"/>
    <property type="match status" value="1"/>
</dbReference>
<dbReference type="InterPro" id="IPR050153">
    <property type="entry name" value="Metal_Ion_Import_ABC"/>
</dbReference>
<evidence type="ECO:0000256" key="1">
    <source>
        <dbReference type="ARBA" id="ARBA00005417"/>
    </source>
</evidence>
<dbReference type="InterPro" id="IPR003439">
    <property type="entry name" value="ABC_transporter-like_ATP-bd"/>
</dbReference>
<dbReference type="GO" id="GO:0016887">
    <property type="term" value="F:ATP hydrolysis activity"/>
    <property type="evidence" value="ECO:0007669"/>
    <property type="project" value="InterPro"/>
</dbReference>
<name>H0UIY0_9BACT</name>
<keyword evidence="4" id="KW-0067">ATP-binding</keyword>
<feature type="domain" description="ABC transporter" evidence="5">
    <location>
        <begin position="5"/>
        <end position="233"/>
    </location>
</feature>
<dbReference type="AlphaFoldDB" id="H0UIY0"/>
<organism evidence="6 7">
    <name type="scientific">Jonquetella anthropi DSM 22815</name>
    <dbReference type="NCBI Taxonomy" id="885272"/>
    <lineage>
        <taxon>Bacteria</taxon>
        <taxon>Thermotogati</taxon>
        <taxon>Synergistota</taxon>
        <taxon>Synergistia</taxon>
        <taxon>Synergistales</taxon>
        <taxon>Dethiosulfovibrionaceae</taxon>
        <taxon>Jonquetella</taxon>
    </lineage>
</organism>
<dbReference type="Proteomes" id="UP000003806">
    <property type="component" value="Chromosome"/>
</dbReference>
<gene>
    <name evidence="6" type="ORF">JonanDRAFT_0355</name>
</gene>
<proteinExistence type="inferred from homology"/>
<evidence type="ECO:0000313" key="6">
    <source>
        <dbReference type="EMBL" id="EHM12774.1"/>
    </source>
</evidence>
<keyword evidence="3" id="KW-0547">Nucleotide-binding</keyword>
<evidence type="ECO:0000313" key="7">
    <source>
        <dbReference type="Proteomes" id="UP000003806"/>
    </source>
</evidence>
<dbReference type="PANTHER" id="PTHR42734">
    <property type="entry name" value="METAL TRANSPORT SYSTEM ATP-BINDING PROTEIN TM_0124-RELATED"/>
    <property type="match status" value="1"/>
</dbReference>
<dbReference type="Pfam" id="PF00005">
    <property type="entry name" value="ABC_tran"/>
    <property type="match status" value="1"/>
</dbReference>
<dbReference type="PROSITE" id="PS50893">
    <property type="entry name" value="ABC_TRANSPORTER_2"/>
    <property type="match status" value="1"/>
</dbReference>
<dbReference type="InterPro" id="IPR027417">
    <property type="entry name" value="P-loop_NTPase"/>
</dbReference>